<feature type="region of interest" description="Disordered" evidence="1">
    <location>
        <begin position="48"/>
        <end position="82"/>
    </location>
</feature>
<evidence type="ECO:0000256" key="1">
    <source>
        <dbReference type="SAM" id="MobiDB-lite"/>
    </source>
</evidence>
<organism evidence="2 3">
    <name type="scientific">Bagarius yarrelli</name>
    <name type="common">Goonch</name>
    <name type="synonym">Bagrus yarrelli</name>
    <dbReference type="NCBI Taxonomy" id="175774"/>
    <lineage>
        <taxon>Eukaryota</taxon>
        <taxon>Metazoa</taxon>
        <taxon>Chordata</taxon>
        <taxon>Craniata</taxon>
        <taxon>Vertebrata</taxon>
        <taxon>Euteleostomi</taxon>
        <taxon>Actinopterygii</taxon>
        <taxon>Neopterygii</taxon>
        <taxon>Teleostei</taxon>
        <taxon>Ostariophysi</taxon>
        <taxon>Siluriformes</taxon>
        <taxon>Sisoridae</taxon>
        <taxon>Sisorinae</taxon>
        <taxon>Bagarius</taxon>
    </lineage>
</organism>
<feature type="compositionally biased region" description="Basic and acidic residues" evidence="1">
    <location>
        <begin position="59"/>
        <end position="69"/>
    </location>
</feature>
<dbReference type="Proteomes" id="UP000319801">
    <property type="component" value="Unassembled WGS sequence"/>
</dbReference>
<gene>
    <name evidence="2" type="ORF">Baya_4572</name>
</gene>
<proteinExistence type="predicted"/>
<reference evidence="2 3" key="1">
    <citation type="journal article" date="2019" name="Genome Biol. Evol.">
        <title>Whole-Genome Sequencing of the Giant Devil Catfish, Bagarius yarrelli.</title>
        <authorList>
            <person name="Jiang W."/>
            <person name="Lv Y."/>
            <person name="Cheng L."/>
            <person name="Yang K."/>
            <person name="Chao B."/>
            <person name="Wang X."/>
            <person name="Li Y."/>
            <person name="Pan X."/>
            <person name="You X."/>
            <person name="Zhang Y."/>
            <person name="Yang J."/>
            <person name="Li J."/>
            <person name="Zhang X."/>
            <person name="Liu S."/>
            <person name="Sun C."/>
            <person name="Yang J."/>
            <person name="Shi Q."/>
        </authorList>
    </citation>
    <scope>NUCLEOTIDE SEQUENCE [LARGE SCALE GENOMIC DNA]</scope>
    <source>
        <strain evidence="2">JWS20170419001</strain>
        <tissue evidence="2">Muscle</tissue>
    </source>
</reference>
<feature type="compositionally biased region" description="Polar residues" evidence="1">
    <location>
        <begin position="48"/>
        <end position="58"/>
    </location>
</feature>
<sequence length="174" mass="19104">MLSLLQDAEAVKPGSLSSKVRAHVLHVPVDADGTHSILIIFYIRSETESASQAPSPEDTNAHRQEKSDRPSAPISAEKKPLRAECVPKTPEPLIKVPQYPRPLKCGTDPSTCKAETGEEEYECEEEDEDPDEFRAPIELLAECILGVRSAQADDDGFGFILLLFLSRRSGSELC</sequence>
<dbReference type="EMBL" id="VCAZ01000012">
    <property type="protein sequence ID" value="TSK42104.1"/>
    <property type="molecule type" value="Genomic_DNA"/>
</dbReference>
<comment type="caution">
    <text evidence="2">The sequence shown here is derived from an EMBL/GenBank/DDBJ whole genome shotgun (WGS) entry which is preliminary data.</text>
</comment>
<accession>A0A556TR72</accession>
<dbReference type="AlphaFoldDB" id="A0A556TR72"/>
<evidence type="ECO:0000313" key="2">
    <source>
        <dbReference type="EMBL" id="TSK42104.1"/>
    </source>
</evidence>
<keyword evidence="3" id="KW-1185">Reference proteome</keyword>
<evidence type="ECO:0000313" key="3">
    <source>
        <dbReference type="Proteomes" id="UP000319801"/>
    </source>
</evidence>
<name>A0A556TR72_BAGYA</name>
<protein>
    <submittedName>
        <fullName evidence="2">Uncharacterized protein</fullName>
    </submittedName>
</protein>